<feature type="signal peptide" evidence="1">
    <location>
        <begin position="1"/>
        <end position="24"/>
    </location>
</feature>
<reference evidence="3" key="1">
    <citation type="submission" date="2022-03" db="EMBL/GenBank/DDBJ databases">
        <title>Identification of a novel bacterium isolated from mangrove sediments.</title>
        <authorList>
            <person name="Pan X."/>
        </authorList>
    </citation>
    <scope>NUCLEOTIDE SEQUENCE</scope>
    <source>
        <strain evidence="3">B1949</strain>
    </source>
</reference>
<feature type="chain" id="PRO_5045523406" evidence="1">
    <location>
        <begin position="25"/>
        <end position="151"/>
    </location>
</feature>
<evidence type="ECO:0000313" key="3">
    <source>
        <dbReference type="EMBL" id="MCJ2183376.1"/>
    </source>
</evidence>
<keyword evidence="1" id="KW-0732">Signal</keyword>
<protein>
    <submittedName>
        <fullName evidence="3">DUF2147 domain-containing protein</fullName>
    </submittedName>
</protein>
<evidence type="ECO:0000259" key="2">
    <source>
        <dbReference type="Pfam" id="PF09917"/>
    </source>
</evidence>
<dbReference type="Gene3D" id="2.40.128.520">
    <property type="match status" value="1"/>
</dbReference>
<comment type="caution">
    <text evidence="3">The sequence shown here is derived from an EMBL/GenBank/DDBJ whole genome shotgun (WGS) entry which is preliminary data.</text>
</comment>
<dbReference type="PANTHER" id="PTHR36919:SF2">
    <property type="entry name" value="BLL6627 PROTEIN"/>
    <property type="match status" value="1"/>
</dbReference>
<sequence length="151" mass="16297">MPSSKSAIFTPLAAFAALTGTALAAPPALAANADSVLGSWRTPSRHGEVEISRCGASICGRLMNSDHIKTNPDLRDVNNKDESQRSRRLKGLQIVGGFTRDGDKWKNGTIYNPEDGGTYKATITPDGPDSLKLKGCIVWPLCKTQTWVRIK</sequence>
<evidence type="ECO:0000256" key="1">
    <source>
        <dbReference type="SAM" id="SignalP"/>
    </source>
</evidence>
<keyword evidence="4" id="KW-1185">Reference proteome</keyword>
<name>A0ABT0BF27_9SPHN</name>
<dbReference type="Pfam" id="PF09917">
    <property type="entry name" value="DUF2147"/>
    <property type="match status" value="1"/>
</dbReference>
<gene>
    <name evidence="3" type="ORF">MTR62_11840</name>
</gene>
<accession>A0ABT0BF27</accession>
<dbReference type="PANTHER" id="PTHR36919">
    <property type="entry name" value="BLR1215 PROTEIN"/>
    <property type="match status" value="1"/>
</dbReference>
<feature type="domain" description="DUF2147" evidence="2">
    <location>
        <begin position="38"/>
        <end position="149"/>
    </location>
</feature>
<dbReference type="InterPro" id="IPR019223">
    <property type="entry name" value="DUF2147"/>
</dbReference>
<dbReference type="Proteomes" id="UP001162881">
    <property type="component" value="Unassembled WGS sequence"/>
</dbReference>
<dbReference type="RefSeq" id="WP_244021126.1">
    <property type="nucleotide sequence ID" value="NZ_JALHLF010000043.1"/>
</dbReference>
<dbReference type="EMBL" id="JALHLF010000043">
    <property type="protein sequence ID" value="MCJ2183376.1"/>
    <property type="molecule type" value="Genomic_DNA"/>
</dbReference>
<evidence type="ECO:0000313" key="4">
    <source>
        <dbReference type="Proteomes" id="UP001162881"/>
    </source>
</evidence>
<proteinExistence type="predicted"/>
<organism evidence="3 4">
    <name type="scientific">Novosphingobium organovorum</name>
    <dbReference type="NCBI Taxonomy" id="2930092"/>
    <lineage>
        <taxon>Bacteria</taxon>
        <taxon>Pseudomonadati</taxon>
        <taxon>Pseudomonadota</taxon>
        <taxon>Alphaproteobacteria</taxon>
        <taxon>Sphingomonadales</taxon>
        <taxon>Sphingomonadaceae</taxon>
        <taxon>Novosphingobium</taxon>
    </lineage>
</organism>